<sequence length="223" mass="26032">MSLFFLREDGDGNITNEDGIKAMDFEIEGNPYNLNKLADFEMFENNSTEAGSSIIDTVSDKSQQYMLHDRTTRGLFFYWRLQKGLSVRAAASRANVSHSTANNWYQKYLSDPENYEMEKKTNRSNRPVSKLREPHKQHLIDFFDEKPSAVITEAIDSLTAAFEGLDIKKSRVHELMKDEFSIPLKVATLHPRPCNDEKNLEKRLKWAQAWMDRHRLYKKLCIY</sequence>
<accession>A0ABP9YG67</accession>
<organism evidence="1 2">
    <name type="scientific">Helicostylum pulchrum</name>
    <dbReference type="NCBI Taxonomy" id="562976"/>
    <lineage>
        <taxon>Eukaryota</taxon>
        <taxon>Fungi</taxon>
        <taxon>Fungi incertae sedis</taxon>
        <taxon>Mucoromycota</taxon>
        <taxon>Mucoromycotina</taxon>
        <taxon>Mucoromycetes</taxon>
        <taxon>Mucorales</taxon>
        <taxon>Mucorineae</taxon>
        <taxon>Mucoraceae</taxon>
        <taxon>Helicostylum</taxon>
    </lineage>
</organism>
<dbReference type="EMBL" id="BAABUJ010000051">
    <property type="protein sequence ID" value="GAA5805825.1"/>
    <property type="molecule type" value="Genomic_DNA"/>
</dbReference>
<evidence type="ECO:0000313" key="2">
    <source>
        <dbReference type="Proteomes" id="UP001476247"/>
    </source>
</evidence>
<evidence type="ECO:0008006" key="3">
    <source>
        <dbReference type="Google" id="ProtNLM"/>
    </source>
</evidence>
<reference evidence="1 2" key="1">
    <citation type="submission" date="2024-04" db="EMBL/GenBank/DDBJ databases">
        <title>genome sequences of Mucor flavus KT1a and Helicostylum pulchrum KT1b strains isolation_sourced from the surface of a dry-aged beef.</title>
        <authorList>
            <person name="Toyotome T."/>
            <person name="Hosono M."/>
            <person name="Torimaru M."/>
            <person name="Fukuda K."/>
            <person name="Mikami N."/>
        </authorList>
    </citation>
    <scope>NUCLEOTIDE SEQUENCE [LARGE SCALE GENOMIC DNA]</scope>
    <source>
        <strain evidence="1 2">KT1b</strain>
    </source>
</reference>
<evidence type="ECO:0000313" key="1">
    <source>
        <dbReference type="EMBL" id="GAA5805825.1"/>
    </source>
</evidence>
<dbReference type="InterPro" id="IPR009057">
    <property type="entry name" value="Homeodomain-like_sf"/>
</dbReference>
<gene>
    <name evidence="1" type="ORF">HPULCUR_011351</name>
</gene>
<keyword evidence="2" id="KW-1185">Reference proteome</keyword>
<dbReference type="SUPFAM" id="SSF46689">
    <property type="entry name" value="Homeodomain-like"/>
    <property type="match status" value="1"/>
</dbReference>
<dbReference type="Proteomes" id="UP001476247">
    <property type="component" value="Unassembled WGS sequence"/>
</dbReference>
<protein>
    <recommendedName>
        <fullName evidence="3">Transposase</fullName>
    </recommendedName>
</protein>
<comment type="caution">
    <text evidence="1">The sequence shown here is derived from an EMBL/GenBank/DDBJ whole genome shotgun (WGS) entry which is preliminary data.</text>
</comment>
<proteinExistence type="predicted"/>
<name>A0ABP9YG67_9FUNG</name>